<evidence type="ECO:0000256" key="1">
    <source>
        <dbReference type="ARBA" id="ARBA00022679"/>
    </source>
</evidence>
<dbReference type="RefSeq" id="WP_116077278.1">
    <property type="nucleotide sequence ID" value="NZ_CP187630.1"/>
</dbReference>
<dbReference type="InterPro" id="IPR051635">
    <property type="entry name" value="SNAT-like"/>
</dbReference>
<dbReference type="SUPFAM" id="SSF55729">
    <property type="entry name" value="Acyl-CoA N-acyltransferases (Nat)"/>
    <property type="match status" value="1"/>
</dbReference>
<keyword evidence="2" id="KW-0012">Acyltransferase</keyword>
<dbReference type="PROSITE" id="PS51186">
    <property type="entry name" value="GNAT"/>
    <property type="match status" value="1"/>
</dbReference>
<dbReference type="PANTHER" id="PTHR10908">
    <property type="entry name" value="SEROTONIN N-ACETYLTRANSFERASE"/>
    <property type="match status" value="1"/>
</dbReference>
<dbReference type="Proteomes" id="UP000256519">
    <property type="component" value="Unassembled WGS sequence"/>
</dbReference>
<reference evidence="4 5" key="1">
    <citation type="journal article" date="2018" name="Appl. Environ. Microbiol.">
        <title>Antimicrobial susceptibility testing and tentative epidemiological cut-off values of five Bacillus species relevant for use as animal feed additives or for plant protection.</title>
        <authorList>
            <person name="Agerso Y."/>
            <person name="Stuer-Lauridsen B."/>
            <person name="Bjerre K."/>
            <person name="Jensen M.G."/>
            <person name="Johansen E."/>
            <person name="Bennedsen M."/>
            <person name="Brockmann E."/>
            <person name="Nielsen B."/>
        </authorList>
    </citation>
    <scope>NUCLEOTIDE SEQUENCE [LARGE SCALE GENOMIC DNA]</scope>
    <source>
        <strain evidence="4 5">CHCC20162</strain>
    </source>
</reference>
<proteinExistence type="predicted"/>
<name>A0A3D8WX77_PRIMG</name>
<evidence type="ECO:0000256" key="2">
    <source>
        <dbReference type="ARBA" id="ARBA00023315"/>
    </source>
</evidence>
<dbReference type="GO" id="GO:0008080">
    <property type="term" value="F:N-acetyltransferase activity"/>
    <property type="evidence" value="ECO:0007669"/>
    <property type="project" value="UniProtKB-ARBA"/>
</dbReference>
<keyword evidence="1 4" id="KW-0808">Transferase</keyword>
<dbReference type="AlphaFoldDB" id="A0A3D8WX77"/>
<sequence>MKGNVPMIIRQVQEKDLEQLIILENKGFTPEEAASKDAFITRIKTIPDTFIIAEENEEIIGYVNGPVISAPFITDDLFEKTISNPETGGYQSILGIVVNPKHHHKGIASMLLSEFEKQARNKQRLTVTLTCKKELIPFYEKNGYVNQGVAESQHAGVQWFNMSKKL</sequence>
<comment type="caution">
    <text evidence="4">The sequence shown here is derived from an EMBL/GenBank/DDBJ whole genome shotgun (WGS) entry which is preliminary data.</text>
</comment>
<evidence type="ECO:0000313" key="5">
    <source>
        <dbReference type="Proteomes" id="UP000256519"/>
    </source>
</evidence>
<evidence type="ECO:0000313" key="4">
    <source>
        <dbReference type="EMBL" id="RDZ11166.1"/>
    </source>
</evidence>
<gene>
    <name evidence="4" type="ORF">C3744_22705</name>
</gene>
<dbReference type="Gene3D" id="3.40.630.30">
    <property type="match status" value="1"/>
</dbReference>
<accession>A0A3D8WX77</accession>
<dbReference type="InterPro" id="IPR016181">
    <property type="entry name" value="Acyl_CoA_acyltransferase"/>
</dbReference>
<dbReference type="EMBL" id="PQWM01000029">
    <property type="protein sequence ID" value="RDZ11166.1"/>
    <property type="molecule type" value="Genomic_DNA"/>
</dbReference>
<feature type="domain" description="N-acetyltransferase" evidence="3">
    <location>
        <begin position="7"/>
        <end position="166"/>
    </location>
</feature>
<dbReference type="InterPro" id="IPR000182">
    <property type="entry name" value="GNAT_dom"/>
</dbReference>
<dbReference type="Pfam" id="PF13673">
    <property type="entry name" value="Acetyltransf_10"/>
    <property type="match status" value="1"/>
</dbReference>
<dbReference type="PANTHER" id="PTHR10908:SF0">
    <property type="entry name" value="SEROTONIN N-ACETYLTRANSFERASE"/>
    <property type="match status" value="1"/>
</dbReference>
<dbReference type="CDD" id="cd04301">
    <property type="entry name" value="NAT_SF"/>
    <property type="match status" value="1"/>
</dbReference>
<evidence type="ECO:0000259" key="3">
    <source>
        <dbReference type="PROSITE" id="PS51186"/>
    </source>
</evidence>
<organism evidence="4 5">
    <name type="scientific">Priestia megaterium</name>
    <name type="common">Bacillus megaterium</name>
    <dbReference type="NCBI Taxonomy" id="1404"/>
    <lineage>
        <taxon>Bacteria</taxon>
        <taxon>Bacillati</taxon>
        <taxon>Bacillota</taxon>
        <taxon>Bacilli</taxon>
        <taxon>Bacillales</taxon>
        <taxon>Bacillaceae</taxon>
        <taxon>Priestia</taxon>
    </lineage>
</organism>
<protein>
    <submittedName>
        <fullName evidence="4">GNAT family N-acetyltransferase</fullName>
    </submittedName>
</protein>